<dbReference type="InterPro" id="IPR018060">
    <property type="entry name" value="HTH_AraC"/>
</dbReference>
<dbReference type="Gene3D" id="3.40.50.2300">
    <property type="match status" value="1"/>
</dbReference>
<feature type="modified residue" description="4-aspartylphosphate" evidence="10">
    <location>
        <position position="57"/>
    </location>
</feature>
<dbReference type="PROSITE" id="PS00041">
    <property type="entry name" value="HTH_ARAC_FAMILY_1"/>
    <property type="match status" value="1"/>
</dbReference>
<name>A0A6N3H6X3_EUBLI</name>
<feature type="domain" description="HTH araC/xylS-type" evidence="11">
    <location>
        <begin position="247"/>
        <end position="345"/>
    </location>
</feature>
<proteinExistence type="predicted"/>
<keyword evidence="8" id="KW-0804">Transcription</keyword>
<keyword evidence="5" id="KW-0902">Two-component regulatory system</keyword>
<keyword evidence="7" id="KW-0238">DNA-binding</keyword>
<sequence length="349" mass="40944">MYNILVVDDREVFRRKLKRMPYWEKCNGKFRISGEASNGLEALELLRKQKIDLVLTDIRMPLVDGISLLKQIKQENLCSCVILLSEYAKFSYAKEGILNGAFDYIVKPIDNTKVEDSFERAYTFLSSISETAPSSVRYIDALAEYILSGNLDDTMVYARHVDDELEKDTQSREARAICMNDLLKKLEESLLSIKPYLKKYFMMKDLFHIDLQERTNETEAFTFAEWISRIFKELKPFIPKTDNRMVREMCELALEQPEEKHSLAGLANTYFVNQKYLGSLFKQEMKVSFSQYLTFLKMRRAEILLLDKCLKIYEIAEVLGYEDVEYFSRIFKNTTGWSPSSYRENLLRK</sequence>
<keyword evidence="6" id="KW-0805">Transcription regulation</keyword>
<evidence type="ECO:0000256" key="7">
    <source>
        <dbReference type="ARBA" id="ARBA00023125"/>
    </source>
</evidence>
<protein>
    <recommendedName>
        <fullName evidence="2">Stage 0 sporulation protein A homolog</fullName>
    </recommendedName>
</protein>
<dbReference type="InterPro" id="IPR001789">
    <property type="entry name" value="Sig_transdc_resp-reg_receiver"/>
</dbReference>
<evidence type="ECO:0000256" key="1">
    <source>
        <dbReference type="ARBA" id="ARBA00004496"/>
    </source>
</evidence>
<dbReference type="PANTHER" id="PTHR42713:SF3">
    <property type="entry name" value="TRANSCRIPTIONAL REGULATORY PROTEIN HPTR"/>
    <property type="match status" value="1"/>
</dbReference>
<dbReference type="PANTHER" id="PTHR42713">
    <property type="entry name" value="HISTIDINE KINASE-RELATED"/>
    <property type="match status" value="1"/>
</dbReference>
<dbReference type="Pfam" id="PF00072">
    <property type="entry name" value="Response_reg"/>
    <property type="match status" value="1"/>
</dbReference>
<keyword evidence="4 10" id="KW-0597">Phosphoprotein</keyword>
<dbReference type="InterPro" id="IPR018062">
    <property type="entry name" value="HTH_AraC-typ_CS"/>
</dbReference>
<dbReference type="CDD" id="cd17536">
    <property type="entry name" value="REC_YesN-like"/>
    <property type="match status" value="1"/>
</dbReference>
<comment type="subcellular location">
    <subcellularLocation>
        <location evidence="1">Cytoplasm</location>
    </subcellularLocation>
</comment>
<evidence type="ECO:0000256" key="3">
    <source>
        <dbReference type="ARBA" id="ARBA00022490"/>
    </source>
</evidence>
<evidence type="ECO:0000256" key="8">
    <source>
        <dbReference type="ARBA" id="ARBA00023163"/>
    </source>
</evidence>
<dbReference type="PRINTS" id="PR00032">
    <property type="entry name" value="HTHARAC"/>
</dbReference>
<dbReference type="InterPro" id="IPR011006">
    <property type="entry name" value="CheY-like_superfamily"/>
</dbReference>
<dbReference type="Gene3D" id="1.10.10.60">
    <property type="entry name" value="Homeodomain-like"/>
    <property type="match status" value="2"/>
</dbReference>
<dbReference type="SMART" id="SM00448">
    <property type="entry name" value="REC"/>
    <property type="match status" value="1"/>
</dbReference>
<feature type="domain" description="Response regulatory" evidence="12">
    <location>
        <begin position="3"/>
        <end position="122"/>
    </location>
</feature>
<dbReference type="AlphaFoldDB" id="A0A6N3H6X3"/>
<evidence type="ECO:0000313" key="13">
    <source>
        <dbReference type="EMBL" id="VYU71880.1"/>
    </source>
</evidence>
<dbReference type="InterPro" id="IPR051552">
    <property type="entry name" value="HptR"/>
</dbReference>
<comment type="function">
    <text evidence="9">May play the central regulatory role in sporulation. It may be an element of the effector pathway responsible for the activation of sporulation genes in response to nutritional stress. Spo0A may act in concert with spo0H (a sigma factor) to control the expression of some genes that are critical to the sporulation process.</text>
</comment>
<evidence type="ECO:0000256" key="6">
    <source>
        <dbReference type="ARBA" id="ARBA00023015"/>
    </source>
</evidence>
<evidence type="ECO:0000256" key="10">
    <source>
        <dbReference type="PROSITE-ProRule" id="PRU00169"/>
    </source>
</evidence>
<dbReference type="GO" id="GO:0005737">
    <property type="term" value="C:cytoplasm"/>
    <property type="evidence" value="ECO:0007669"/>
    <property type="project" value="UniProtKB-SubCell"/>
</dbReference>
<evidence type="ECO:0000256" key="4">
    <source>
        <dbReference type="ARBA" id="ARBA00022553"/>
    </source>
</evidence>
<dbReference type="PROSITE" id="PS01124">
    <property type="entry name" value="HTH_ARAC_FAMILY_2"/>
    <property type="match status" value="1"/>
</dbReference>
<dbReference type="EMBL" id="CACRTR010000023">
    <property type="protein sequence ID" value="VYU71880.1"/>
    <property type="molecule type" value="Genomic_DNA"/>
</dbReference>
<dbReference type="GO" id="GO:0043565">
    <property type="term" value="F:sequence-specific DNA binding"/>
    <property type="evidence" value="ECO:0007669"/>
    <property type="project" value="InterPro"/>
</dbReference>
<evidence type="ECO:0000256" key="2">
    <source>
        <dbReference type="ARBA" id="ARBA00018672"/>
    </source>
</evidence>
<dbReference type="GO" id="GO:0000160">
    <property type="term" value="P:phosphorelay signal transduction system"/>
    <property type="evidence" value="ECO:0007669"/>
    <property type="project" value="UniProtKB-KW"/>
</dbReference>
<dbReference type="SUPFAM" id="SSF52172">
    <property type="entry name" value="CheY-like"/>
    <property type="match status" value="1"/>
</dbReference>
<dbReference type="SMART" id="SM00342">
    <property type="entry name" value="HTH_ARAC"/>
    <property type="match status" value="1"/>
</dbReference>
<keyword evidence="3" id="KW-0963">Cytoplasm</keyword>
<evidence type="ECO:0000256" key="5">
    <source>
        <dbReference type="ARBA" id="ARBA00023012"/>
    </source>
</evidence>
<organism evidence="13">
    <name type="scientific">Eubacterium limosum</name>
    <dbReference type="NCBI Taxonomy" id="1736"/>
    <lineage>
        <taxon>Bacteria</taxon>
        <taxon>Bacillati</taxon>
        <taxon>Bacillota</taxon>
        <taxon>Clostridia</taxon>
        <taxon>Eubacteriales</taxon>
        <taxon>Eubacteriaceae</taxon>
        <taxon>Eubacterium</taxon>
    </lineage>
</organism>
<accession>A0A6N3H6X3</accession>
<dbReference type="InterPro" id="IPR009057">
    <property type="entry name" value="Homeodomain-like_sf"/>
</dbReference>
<evidence type="ECO:0000259" key="12">
    <source>
        <dbReference type="PROSITE" id="PS50110"/>
    </source>
</evidence>
<gene>
    <name evidence="13" type="ORF">ELLFYP34_00954</name>
</gene>
<dbReference type="SUPFAM" id="SSF46689">
    <property type="entry name" value="Homeodomain-like"/>
    <property type="match status" value="1"/>
</dbReference>
<dbReference type="GO" id="GO:0003700">
    <property type="term" value="F:DNA-binding transcription factor activity"/>
    <property type="evidence" value="ECO:0007669"/>
    <property type="project" value="InterPro"/>
</dbReference>
<dbReference type="PROSITE" id="PS50110">
    <property type="entry name" value="RESPONSE_REGULATORY"/>
    <property type="match status" value="1"/>
</dbReference>
<dbReference type="InterPro" id="IPR020449">
    <property type="entry name" value="Tscrpt_reg_AraC-type_HTH"/>
</dbReference>
<reference evidence="13" key="1">
    <citation type="submission" date="2019-11" db="EMBL/GenBank/DDBJ databases">
        <authorList>
            <person name="Feng L."/>
        </authorList>
    </citation>
    <scope>NUCLEOTIDE SEQUENCE</scope>
    <source>
        <strain evidence="13">ElimosumLFYP34</strain>
    </source>
</reference>
<dbReference type="Pfam" id="PF12833">
    <property type="entry name" value="HTH_18"/>
    <property type="match status" value="1"/>
</dbReference>
<evidence type="ECO:0000256" key="9">
    <source>
        <dbReference type="ARBA" id="ARBA00024867"/>
    </source>
</evidence>
<evidence type="ECO:0000259" key="11">
    <source>
        <dbReference type="PROSITE" id="PS01124"/>
    </source>
</evidence>